<gene>
    <name evidence="1" type="ORF">ACI1P1_10385</name>
</gene>
<proteinExistence type="predicted"/>
<sequence>MKFLKKIIFGVLILTIGFSAFFIFYHHERQGKTVQLSFQVQSGMSDQYQVFYAADGQQWAEERSISVLYSKVGEWEELVFDLPQKTQLVRVDVGTKPASIKFVDFQVSGNVKVKIPLNQLEVTLNQMQLSFTKENSYELFTEGEDPFFLVNIGPYILDSFNTVSTKDLIGDIIIVLFICFISSIILKYLKITVKLSRILFTGRQLILSLARNDFKTKYASSYLGVTWGFIQPILTVITYWFVFQIGLRSGNVSEVPFILWFIAGIVPWFFFADAFSGATNALSEYGYLVKKVVFQIELLPVVKIVSVLFVQIFFLGFILIVYSLYGYYPSLYNFQVLYYLFCMFILVVSLSYFTSAVVLFFKDLNQIIAIILQIGFWFTPIGWPLSILSDKWRFLFQGNPMYYIVQGYRDSFIDHILFYQRPIETLYFWFACLTILTAGVVIFRKLKPHFADVL</sequence>
<dbReference type="EMBL" id="JBJURJ010000006">
    <property type="protein sequence ID" value="MFM9328695.1"/>
    <property type="molecule type" value="Genomic_DNA"/>
</dbReference>
<protein>
    <submittedName>
        <fullName evidence="1">ABC transporter permease</fullName>
    </submittedName>
</protein>
<dbReference type="Proteomes" id="UP001631969">
    <property type="component" value="Unassembled WGS sequence"/>
</dbReference>
<organism evidence="1 2">
    <name type="scientific">Paenibacillus mesotrionivorans</name>
    <dbReference type="NCBI Taxonomy" id="3160968"/>
    <lineage>
        <taxon>Bacteria</taxon>
        <taxon>Bacillati</taxon>
        <taxon>Bacillota</taxon>
        <taxon>Bacilli</taxon>
        <taxon>Bacillales</taxon>
        <taxon>Paenibacillaceae</taxon>
        <taxon>Paenibacillus</taxon>
    </lineage>
</organism>
<comment type="caution">
    <text evidence="1">The sequence shown here is derived from an EMBL/GenBank/DDBJ whole genome shotgun (WGS) entry which is preliminary data.</text>
</comment>
<accession>A0ACC7NW29</accession>
<evidence type="ECO:0000313" key="2">
    <source>
        <dbReference type="Proteomes" id="UP001631969"/>
    </source>
</evidence>
<reference evidence="1" key="1">
    <citation type="submission" date="2024-12" db="EMBL/GenBank/DDBJ databases">
        <authorList>
            <person name="Wu N."/>
        </authorList>
    </citation>
    <scope>NUCLEOTIDE SEQUENCE</scope>
    <source>
        <strain evidence="1">P15</strain>
    </source>
</reference>
<name>A0ACC7NW29_9BACL</name>
<evidence type="ECO:0000313" key="1">
    <source>
        <dbReference type="EMBL" id="MFM9328695.1"/>
    </source>
</evidence>
<keyword evidence="2" id="KW-1185">Reference proteome</keyword>